<proteinExistence type="inferred from homology"/>
<reference evidence="9" key="1">
    <citation type="journal article" date="2020" name="Stud. Mycol.">
        <title>101 Dothideomycetes genomes: a test case for predicting lifestyles and emergence of pathogens.</title>
        <authorList>
            <person name="Haridas S."/>
            <person name="Albert R."/>
            <person name="Binder M."/>
            <person name="Bloem J."/>
            <person name="Labutti K."/>
            <person name="Salamov A."/>
            <person name="Andreopoulos B."/>
            <person name="Baker S."/>
            <person name="Barry K."/>
            <person name="Bills G."/>
            <person name="Bluhm B."/>
            <person name="Cannon C."/>
            <person name="Castanera R."/>
            <person name="Culley D."/>
            <person name="Daum C."/>
            <person name="Ezra D."/>
            <person name="Gonzalez J."/>
            <person name="Henrissat B."/>
            <person name="Kuo A."/>
            <person name="Liang C."/>
            <person name="Lipzen A."/>
            <person name="Lutzoni F."/>
            <person name="Magnuson J."/>
            <person name="Mondo S."/>
            <person name="Nolan M."/>
            <person name="Ohm R."/>
            <person name="Pangilinan J."/>
            <person name="Park H.-J."/>
            <person name="Ramirez L."/>
            <person name="Alfaro M."/>
            <person name="Sun H."/>
            <person name="Tritt A."/>
            <person name="Yoshinaga Y."/>
            <person name="Zwiers L.-H."/>
            <person name="Turgeon B."/>
            <person name="Goodwin S."/>
            <person name="Spatafora J."/>
            <person name="Crous P."/>
            <person name="Grigoriev I."/>
        </authorList>
    </citation>
    <scope>NUCLEOTIDE SEQUENCE</scope>
    <source>
        <strain evidence="9">CBS 279.74</strain>
    </source>
</reference>
<dbReference type="Gene3D" id="3.30.420.10">
    <property type="entry name" value="Ribonuclease H-like superfamily/Ribonuclease H"/>
    <property type="match status" value="1"/>
</dbReference>
<evidence type="ECO:0000256" key="1">
    <source>
        <dbReference type="ARBA" id="ARBA00004123"/>
    </source>
</evidence>
<dbReference type="OrthoDB" id="16516at2759"/>
<dbReference type="GO" id="GO:0003676">
    <property type="term" value="F:nucleic acid binding"/>
    <property type="evidence" value="ECO:0007669"/>
    <property type="project" value="InterPro"/>
</dbReference>
<dbReference type="SUPFAM" id="SSF53098">
    <property type="entry name" value="Ribonuclease H-like"/>
    <property type="match status" value="1"/>
</dbReference>
<evidence type="ECO:0000256" key="3">
    <source>
        <dbReference type="ARBA" id="ARBA00022722"/>
    </source>
</evidence>
<sequence>MSFKSEPALKVHKVDKHGLGGKKLDLNGRDVHMLSQHARQQLSNAGVLRPSPGPFRVRSRGSQATPPPAAIPSVGGPEEMAQANKICEQMMRLVLQTDVFIRHDGKMKCSGIEWTRISVAKQITIVDMFDGICNLPKKLQYSEYVPPPLTFNKDYQCRYPVADFKLSPEQNDAQPALKIVAIYCSKVVLENNNLEAVKIAAVDVVTCRILMNHLVCTDSKNLVKDWCTESTGLNGYQDIEAARQDGYKVLKGWTAARTAMWNFIDRDTIIVGHSVRSDLDCLRMIHGRAVDVAKTFENAAKKELLPKQQLSLESLCRDLPAIKLTTHPSFGRDALQNAFAARELGLWMLKYPEKLEKTAKAKAAEFRRFAPVSQA</sequence>
<keyword evidence="10" id="KW-1185">Reference proteome</keyword>
<dbReference type="PANTHER" id="PTHR12801:SF115">
    <property type="entry name" value="FI18136P1-RELATED"/>
    <property type="match status" value="1"/>
</dbReference>
<dbReference type="InterPro" id="IPR036397">
    <property type="entry name" value="RNaseH_sf"/>
</dbReference>
<dbReference type="InterPro" id="IPR047021">
    <property type="entry name" value="REXO1/3/4-like"/>
</dbReference>
<evidence type="ECO:0000313" key="9">
    <source>
        <dbReference type="EMBL" id="KAF2712176.1"/>
    </source>
</evidence>
<dbReference type="Proteomes" id="UP000799428">
    <property type="component" value="Unassembled WGS sequence"/>
</dbReference>
<dbReference type="AlphaFoldDB" id="A0A6G1KGZ5"/>
<organism evidence="9 10">
    <name type="scientific">Pleomassaria siparia CBS 279.74</name>
    <dbReference type="NCBI Taxonomy" id="1314801"/>
    <lineage>
        <taxon>Eukaryota</taxon>
        <taxon>Fungi</taxon>
        <taxon>Dikarya</taxon>
        <taxon>Ascomycota</taxon>
        <taxon>Pezizomycotina</taxon>
        <taxon>Dothideomycetes</taxon>
        <taxon>Pleosporomycetidae</taxon>
        <taxon>Pleosporales</taxon>
        <taxon>Pleomassariaceae</taxon>
        <taxon>Pleomassaria</taxon>
    </lineage>
</organism>
<keyword evidence="6" id="KW-0539">Nucleus</keyword>
<keyword evidence="3" id="KW-0540">Nuclease</keyword>
<dbReference type="EMBL" id="MU005766">
    <property type="protein sequence ID" value="KAF2712176.1"/>
    <property type="molecule type" value="Genomic_DNA"/>
</dbReference>
<comment type="subcellular location">
    <subcellularLocation>
        <location evidence="1">Nucleus</location>
    </subcellularLocation>
</comment>
<evidence type="ECO:0000256" key="5">
    <source>
        <dbReference type="ARBA" id="ARBA00022839"/>
    </source>
</evidence>
<dbReference type="GO" id="GO:0005634">
    <property type="term" value="C:nucleus"/>
    <property type="evidence" value="ECO:0007669"/>
    <property type="project" value="UniProtKB-SubCell"/>
</dbReference>
<comment type="similarity">
    <text evidence="2">Belongs to the REXO1/REXO3 family.</text>
</comment>
<accession>A0A6G1KGZ5</accession>
<keyword evidence="4" id="KW-0378">Hydrolase</keyword>
<evidence type="ECO:0000256" key="6">
    <source>
        <dbReference type="ARBA" id="ARBA00023242"/>
    </source>
</evidence>
<dbReference type="InterPro" id="IPR013520">
    <property type="entry name" value="Ribonucl_H"/>
</dbReference>
<dbReference type="CDD" id="cd06137">
    <property type="entry name" value="DEDDh_RNase"/>
    <property type="match status" value="1"/>
</dbReference>
<dbReference type="GO" id="GO:0004527">
    <property type="term" value="F:exonuclease activity"/>
    <property type="evidence" value="ECO:0007669"/>
    <property type="project" value="UniProtKB-KW"/>
</dbReference>
<evidence type="ECO:0000256" key="7">
    <source>
        <dbReference type="SAM" id="MobiDB-lite"/>
    </source>
</evidence>
<name>A0A6G1KGZ5_9PLEO</name>
<feature type="domain" description="Exonuclease" evidence="8">
    <location>
        <begin position="178"/>
        <end position="354"/>
    </location>
</feature>
<dbReference type="PANTHER" id="PTHR12801">
    <property type="entry name" value="RNA EXONUCLEASE REXO1 / RECO3 FAMILY MEMBER-RELATED"/>
    <property type="match status" value="1"/>
</dbReference>
<keyword evidence="5" id="KW-0269">Exonuclease</keyword>
<gene>
    <name evidence="9" type="ORF">K504DRAFT_464273</name>
</gene>
<evidence type="ECO:0000259" key="8">
    <source>
        <dbReference type="SMART" id="SM00479"/>
    </source>
</evidence>
<feature type="region of interest" description="Disordered" evidence="7">
    <location>
        <begin position="40"/>
        <end position="76"/>
    </location>
</feature>
<evidence type="ECO:0000313" key="10">
    <source>
        <dbReference type="Proteomes" id="UP000799428"/>
    </source>
</evidence>
<dbReference type="SMART" id="SM00479">
    <property type="entry name" value="EXOIII"/>
    <property type="match status" value="1"/>
</dbReference>
<protein>
    <recommendedName>
        <fullName evidence="8">Exonuclease domain-containing protein</fullName>
    </recommendedName>
</protein>
<dbReference type="InterPro" id="IPR012337">
    <property type="entry name" value="RNaseH-like_sf"/>
</dbReference>
<evidence type="ECO:0000256" key="4">
    <source>
        <dbReference type="ARBA" id="ARBA00022801"/>
    </source>
</evidence>
<evidence type="ECO:0000256" key="2">
    <source>
        <dbReference type="ARBA" id="ARBA00006357"/>
    </source>
</evidence>